<dbReference type="RefSeq" id="WP_021022378.1">
    <property type="nucleotide sequence ID" value="NZ_MUFR01000028.1"/>
</dbReference>
<dbReference type="Proteomes" id="UP000189431">
    <property type="component" value="Unassembled WGS sequence"/>
</dbReference>
<dbReference type="InterPro" id="IPR007168">
    <property type="entry name" value="Phageshock_PspC_N"/>
</dbReference>
<dbReference type="PANTHER" id="PTHR33885">
    <property type="entry name" value="PHAGE SHOCK PROTEIN C"/>
    <property type="match status" value="1"/>
</dbReference>
<keyword evidence="5 7" id="KW-0472">Membrane</keyword>
<feature type="region of interest" description="Disordered" evidence="6">
    <location>
        <begin position="72"/>
        <end position="91"/>
    </location>
</feature>
<dbReference type="PANTHER" id="PTHR33885:SF3">
    <property type="entry name" value="PHAGE SHOCK PROTEIN C"/>
    <property type="match status" value="1"/>
</dbReference>
<dbReference type="InterPro" id="IPR014320">
    <property type="entry name" value="Phageshock_PspC"/>
</dbReference>
<evidence type="ECO:0000259" key="8">
    <source>
        <dbReference type="Pfam" id="PF04024"/>
    </source>
</evidence>
<keyword evidence="3 7" id="KW-0812">Transmembrane</keyword>
<reference evidence="10" key="1">
    <citation type="submission" date="2017-01" db="EMBL/GenBank/DDBJ databases">
        <title>Draft genome of the species Salinivibrio costicola subsp. alcaliphilus.</title>
        <authorList>
            <person name="Lopez-Hermoso C."/>
            <person name="De La Haba R."/>
            <person name="Sanchez-Porro C."/>
            <person name="Ventosa A."/>
        </authorList>
    </citation>
    <scope>NUCLEOTIDE SEQUENCE [LARGE SCALE GENOMIC DNA]</scope>
    <source>
        <strain evidence="10">CBH448</strain>
    </source>
</reference>
<evidence type="ECO:0000256" key="5">
    <source>
        <dbReference type="ARBA" id="ARBA00023136"/>
    </source>
</evidence>
<proteinExistence type="predicted"/>
<evidence type="ECO:0000256" key="4">
    <source>
        <dbReference type="ARBA" id="ARBA00022989"/>
    </source>
</evidence>
<keyword evidence="4 7" id="KW-1133">Transmembrane helix</keyword>
<evidence type="ECO:0000256" key="1">
    <source>
        <dbReference type="ARBA" id="ARBA00004162"/>
    </source>
</evidence>
<feature type="transmembrane region" description="Helical" evidence="7">
    <location>
        <begin position="30"/>
        <end position="59"/>
    </location>
</feature>
<dbReference type="EMBL" id="MUFR01000028">
    <property type="protein sequence ID" value="OOF33487.1"/>
    <property type="molecule type" value="Genomic_DNA"/>
</dbReference>
<keyword evidence="2" id="KW-1003">Cell membrane</keyword>
<evidence type="ECO:0000313" key="10">
    <source>
        <dbReference type="Proteomes" id="UP000189431"/>
    </source>
</evidence>
<accession>A0ABX3KPD9</accession>
<organism evidence="9 10">
    <name type="scientific">Salinivibrio costicola subsp. alcaliphilus</name>
    <dbReference type="NCBI Taxonomy" id="272773"/>
    <lineage>
        <taxon>Bacteria</taxon>
        <taxon>Pseudomonadati</taxon>
        <taxon>Pseudomonadota</taxon>
        <taxon>Gammaproteobacteria</taxon>
        <taxon>Vibrionales</taxon>
        <taxon>Vibrionaceae</taxon>
        <taxon>Salinivibrio</taxon>
    </lineage>
</organism>
<evidence type="ECO:0000313" key="9">
    <source>
        <dbReference type="EMBL" id="OOF33487.1"/>
    </source>
</evidence>
<feature type="domain" description="Phage shock protein PspC N-terminal" evidence="8">
    <location>
        <begin position="4"/>
        <end position="61"/>
    </location>
</feature>
<comment type="subcellular location">
    <subcellularLocation>
        <location evidence="1">Cell membrane</location>
        <topology evidence="1">Single-pass membrane protein</topology>
    </subcellularLocation>
</comment>
<protein>
    <submittedName>
        <fullName evidence="9">Phage shock protein C</fullName>
    </submittedName>
</protein>
<keyword evidence="10" id="KW-1185">Reference proteome</keyword>
<dbReference type="InterPro" id="IPR052027">
    <property type="entry name" value="PspC"/>
</dbReference>
<evidence type="ECO:0000256" key="2">
    <source>
        <dbReference type="ARBA" id="ARBA00022475"/>
    </source>
</evidence>
<evidence type="ECO:0000256" key="3">
    <source>
        <dbReference type="ARBA" id="ARBA00022692"/>
    </source>
</evidence>
<dbReference type="NCBIfam" id="TIGR02978">
    <property type="entry name" value="phageshock_pspC"/>
    <property type="match status" value="1"/>
</dbReference>
<sequence length="131" mass="14488">MRGTLYRDPDNGRIAGVCAGLANHFGMETWLVRILTVSAFLLGFGFFVVVAYIAAVLILDKKPAQEHETVEPAQAAPAHQVKQKPWQSGKSASQLIRDLNGEFTQMEDKITQMEAYVTSSAFNVDQAFKKL</sequence>
<name>A0ABX3KPD9_SALCS</name>
<dbReference type="Pfam" id="PF04024">
    <property type="entry name" value="PspC"/>
    <property type="match status" value="1"/>
</dbReference>
<evidence type="ECO:0000256" key="7">
    <source>
        <dbReference type="SAM" id="Phobius"/>
    </source>
</evidence>
<evidence type="ECO:0000256" key="6">
    <source>
        <dbReference type="SAM" id="MobiDB-lite"/>
    </source>
</evidence>
<comment type="caution">
    <text evidence="9">The sequence shown here is derived from an EMBL/GenBank/DDBJ whole genome shotgun (WGS) entry which is preliminary data.</text>
</comment>
<gene>
    <name evidence="9" type="ORF">BZJ21_10535</name>
</gene>